<dbReference type="PANTHER" id="PTHR33414">
    <property type="entry name" value="PROTEIN PLASTID MOVEMENT IMPAIRED 1-RELATED 1"/>
    <property type="match status" value="1"/>
</dbReference>
<organism evidence="3 4">
    <name type="scientific">Eragrostis curvula</name>
    <name type="common">weeping love grass</name>
    <dbReference type="NCBI Taxonomy" id="38414"/>
    <lineage>
        <taxon>Eukaryota</taxon>
        <taxon>Viridiplantae</taxon>
        <taxon>Streptophyta</taxon>
        <taxon>Embryophyta</taxon>
        <taxon>Tracheophyta</taxon>
        <taxon>Spermatophyta</taxon>
        <taxon>Magnoliopsida</taxon>
        <taxon>Liliopsida</taxon>
        <taxon>Poales</taxon>
        <taxon>Poaceae</taxon>
        <taxon>PACMAD clade</taxon>
        <taxon>Chloridoideae</taxon>
        <taxon>Eragrostideae</taxon>
        <taxon>Eragrostidinae</taxon>
        <taxon>Eragrostis</taxon>
    </lineage>
</organism>
<feature type="compositionally biased region" description="Low complexity" evidence="1">
    <location>
        <begin position="101"/>
        <end position="119"/>
    </location>
</feature>
<keyword evidence="4" id="KW-1185">Reference proteome</keyword>
<dbReference type="AlphaFoldDB" id="A0A5J9TGK3"/>
<dbReference type="Gramene" id="TVU10367">
    <property type="protein sequence ID" value="TVU10367"/>
    <property type="gene ID" value="EJB05_43892"/>
</dbReference>
<evidence type="ECO:0000256" key="1">
    <source>
        <dbReference type="SAM" id="MobiDB-lite"/>
    </source>
</evidence>
<proteinExistence type="predicted"/>
<evidence type="ECO:0000259" key="2">
    <source>
        <dbReference type="PROSITE" id="PS51840"/>
    </source>
</evidence>
<dbReference type="InterPro" id="IPR048972">
    <property type="entry name" value="PMI1_PMIR1-2_C"/>
</dbReference>
<feature type="region of interest" description="Disordered" evidence="1">
    <location>
        <begin position="328"/>
        <end position="458"/>
    </location>
</feature>
<dbReference type="Pfam" id="PF21745">
    <property type="entry name" value="PMI1_PMIR1-2_C"/>
    <property type="match status" value="1"/>
</dbReference>
<dbReference type="InterPro" id="IPR019448">
    <property type="entry name" value="NT-C2"/>
</dbReference>
<comment type="caution">
    <text evidence="3">The sequence shown here is derived from an EMBL/GenBank/DDBJ whole genome shotgun (WGS) entry which is preliminary data.</text>
</comment>
<feature type="compositionally biased region" description="Basic and acidic residues" evidence="1">
    <location>
        <begin position="425"/>
        <end position="444"/>
    </location>
</feature>
<gene>
    <name evidence="3" type="ORF">EJB05_43892</name>
</gene>
<evidence type="ECO:0000313" key="4">
    <source>
        <dbReference type="Proteomes" id="UP000324897"/>
    </source>
</evidence>
<dbReference type="PROSITE" id="PS51840">
    <property type="entry name" value="C2_NT"/>
    <property type="match status" value="1"/>
</dbReference>
<dbReference type="InterPro" id="IPR039614">
    <property type="entry name" value="PMI1-like"/>
</dbReference>
<feature type="region of interest" description="Disordered" evidence="1">
    <location>
        <begin position="22"/>
        <end position="119"/>
    </location>
</feature>
<dbReference type="Pfam" id="PF10358">
    <property type="entry name" value="NT-C2"/>
    <property type="match status" value="1"/>
</dbReference>
<evidence type="ECO:0000313" key="3">
    <source>
        <dbReference type="EMBL" id="TVU10367.1"/>
    </source>
</evidence>
<accession>A0A5J9TGK3</accession>
<name>A0A5J9TGK3_9POAL</name>
<reference evidence="3 4" key="1">
    <citation type="journal article" date="2019" name="Sci. Rep.">
        <title>A high-quality genome of Eragrostis curvula grass provides insights into Poaceae evolution and supports new strategies to enhance forage quality.</title>
        <authorList>
            <person name="Carballo J."/>
            <person name="Santos B.A.C.M."/>
            <person name="Zappacosta D."/>
            <person name="Garbus I."/>
            <person name="Selva J.P."/>
            <person name="Gallo C.A."/>
            <person name="Diaz A."/>
            <person name="Albertini E."/>
            <person name="Caccamo M."/>
            <person name="Echenique V."/>
        </authorList>
    </citation>
    <scope>NUCLEOTIDE SEQUENCE [LARGE SCALE GENOMIC DNA]</scope>
    <source>
        <strain evidence="4">cv. Victoria</strain>
        <tissue evidence="3">Leaf</tissue>
    </source>
</reference>
<feature type="domain" description="C2 NT-type" evidence="2">
    <location>
        <begin position="137"/>
        <end position="289"/>
    </location>
</feature>
<dbReference type="EMBL" id="RWGY01000039">
    <property type="protein sequence ID" value="TVU10367.1"/>
    <property type="molecule type" value="Genomic_DNA"/>
</dbReference>
<feature type="non-terminal residue" evidence="3">
    <location>
        <position position="1"/>
    </location>
</feature>
<feature type="compositionally biased region" description="Polar residues" evidence="1">
    <location>
        <begin position="367"/>
        <end position="393"/>
    </location>
</feature>
<sequence>MAEDAQSNDQILHDLDALSHTMYQSHSRRRTTSLALPRSTGAANAGVGGGGADSVRAAARPVSRRMSMSPFRTRPKLDKIEDGDYDDGDDDAGPRVAGSPFKSQSFAGVSSSSSSSSAGSVAKEKKGIWGWRPIRALSRIGMQRMGCLFSVEVVTAQGLPATMHGLRLVVSVRKKETRDGAVQTMPSRVQQGAADFEEMLFVRCNLYCSGGGATGKPLRFEPRPFLVSAVAVDAPELDFGRNAVDLSRLVMESVEKSRQGERVRQWDMAFPLAGKAKGGELVVKLAFQIMDDGGVALYSQPAAAVAGRTGSSSSSSLLARKQSDMSFSIASPKVTRSEPPLTPTAKGAAPSPDLQHIDDSSSSSSSLFARQQSKTSFSISSPKVTRSEASLTPTMGVHRRTCSALTTSSSTSPFQTEGGTKGRGRNQEGGDESKKEEAETKTEEEKVEEEDVSSAAGDEVVKEVVLDTAHSTWRLSELEAITNQIKALELMMHAGDVSDAAAEPAVPLEDEVLGLDADEVTREFLQLLEQEEDMADKPRAPQVSSLKSGAKPGASADATCYISDLGKGLVHIVQTRDGGYLAAMNPFDIPVARKELPKLAMHLSKPFILQDQKLPFGGAEVFQRLCAGGSEALLQKLGALVTMEDIVGKTAEQIAFEGMATAIISARSKAELVASSSAAQSVSLLRTMSAAMSHGRAERIATGIWNAQEAPVAVDEILAFSLQKIEMMAVEALKVQADMASDQSPFEVSPAATEKPEAGHLLDTAAPPEEWAIACVGADTVTLFVVVQLRDPMRRYEPVGAPSIVIIQARRAGGAGDDDEPRFKVTNMHLGGLRLKSADRRSVWDGEKQRLTAMHWLVAYGLGKADRKSRAASAAAKAGQEVLWSMSSRVMADMWLRPIRNPDVKLNNK</sequence>
<dbReference type="PANTHER" id="PTHR33414:SF2">
    <property type="entry name" value="PROTEIN PLASTID MOVEMENT IMPAIRED 1"/>
    <property type="match status" value="1"/>
</dbReference>
<feature type="compositionally biased region" description="Low complexity" evidence="1">
    <location>
        <begin position="53"/>
        <end position="70"/>
    </location>
</feature>
<dbReference type="Proteomes" id="UP000324897">
    <property type="component" value="Chromosome 3"/>
</dbReference>
<protein>
    <recommendedName>
        <fullName evidence="2">C2 NT-type domain-containing protein</fullName>
    </recommendedName>
</protein>
<dbReference type="OrthoDB" id="656546at2759"/>